<accession>A0A0D0DPW6</accession>
<name>A0A0D0DPW6_9AGAM</name>
<keyword evidence="2" id="KW-1185">Reference proteome</keyword>
<protein>
    <submittedName>
        <fullName evidence="1">Uncharacterized protein</fullName>
    </submittedName>
</protein>
<reference evidence="2" key="2">
    <citation type="submission" date="2015-01" db="EMBL/GenBank/DDBJ databases">
        <title>Evolutionary Origins and Diversification of the Mycorrhizal Mutualists.</title>
        <authorList>
            <consortium name="DOE Joint Genome Institute"/>
            <consortium name="Mycorrhizal Genomics Consortium"/>
            <person name="Kohler A."/>
            <person name="Kuo A."/>
            <person name="Nagy L.G."/>
            <person name="Floudas D."/>
            <person name="Copeland A."/>
            <person name="Barry K.W."/>
            <person name="Cichocki N."/>
            <person name="Veneault-Fourrey C."/>
            <person name="LaButti K."/>
            <person name="Lindquist E.A."/>
            <person name="Lipzen A."/>
            <person name="Lundell T."/>
            <person name="Morin E."/>
            <person name="Murat C."/>
            <person name="Riley R."/>
            <person name="Ohm R."/>
            <person name="Sun H."/>
            <person name="Tunlid A."/>
            <person name="Henrissat B."/>
            <person name="Grigoriev I.V."/>
            <person name="Hibbett D.S."/>
            <person name="Martin F."/>
        </authorList>
    </citation>
    <scope>NUCLEOTIDE SEQUENCE [LARGE SCALE GENOMIC DNA]</scope>
    <source>
        <strain evidence="2">Ve08.2h10</strain>
    </source>
</reference>
<proteinExistence type="predicted"/>
<dbReference type="HOGENOM" id="CLU_2224067_0_0_1"/>
<organism evidence="1 2">
    <name type="scientific">Paxillus rubicundulus Ve08.2h10</name>
    <dbReference type="NCBI Taxonomy" id="930991"/>
    <lineage>
        <taxon>Eukaryota</taxon>
        <taxon>Fungi</taxon>
        <taxon>Dikarya</taxon>
        <taxon>Basidiomycota</taxon>
        <taxon>Agaricomycotina</taxon>
        <taxon>Agaricomycetes</taxon>
        <taxon>Agaricomycetidae</taxon>
        <taxon>Boletales</taxon>
        <taxon>Paxilineae</taxon>
        <taxon>Paxillaceae</taxon>
        <taxon>Paxillus</taxon>
    </lineage>
</organism>
<sequence>MEGFTKLRHLTVNTWTPPGVPVDEDELSAIFLSRLVSTADLGLAGVNGHQLRSLNLAGPRVPIMRVFEVLAGCPNLRDAAIYFEPEDDNMPMPLKGRVPLPELRSF</sequence>
<reference evidence="1 2" key="1">
    <citation type="submission" date="2014-04" db="EMBL/GenBank/DDBJ databases">
        <authorList>
            <consortium name="DOE Joint Genome Institute"/>
            <person name="Kuo A."/>
            <person name="Kohler A."/>
            <person name="Jargeat P."/>
            <person name="Nagy L.G."/>
            <person name="Floudas D."/>
            <person name="Copeland A."/>
            <person name="Barry K.W."/>
            <person name="Cichocki N."/>
            <person name="Veneault-Fourrey C."/>
            <person name="LaButti K."/>
            <person name="Lindquist E.A."/>
            <person name="Lipzen A."/>
            <person name="Lundell T."/>
            <person name="Morin E."/>
            <person name="Murat C."/>
            <person name="Sun H."/>
            <person name="Tunlid A."/>
            <person name="Henrissat B."/>
            <person name="Grigoriev I.V."/>
            <person name="Hibbett D.S."/>
            <person name="Martin F."/>
            <person name="Nordberg H.P."/>
            <person name="Cantor M.N."/>
            <person name="Hua S.X."/>
        </authorList>
    </citation>
    <scope>NUCLEOTIDE SEQUENCE [LARGE SCALE GENOMIC DNA]</scope>
    <source>
        <strain evidence="1 2">Ve08.2h10</strain>
    </source>
</reference>
<dbReference type="EMBL" id="KN825128">
    <property type="protein sequence ID" value="KIK94138.1"/>
    <property type="molecule type" value="Genomic_DNA"/>
</dbReference>
<dbReference type="Proteomes" id="UP000054538">
    <property type="component" value="Unassembled WGS sequence"/>
</dbReference>
<evidence type="ECO:0000313" key="2">
    <source>
        <dbReference type="Proteomes" id="UP000054538"/>
    </source>
</evidence>
<evidence type="ECO:0000313" key="1">
    <source>
        <dbReference type="EMBL" id="KIK94138.1"/>
    </source>
</evidence>
<dbReference type="InParanoid" id="A0A0D0DPW6"/>
<dbReference type="OrthoDB" id="3217549at2759"/>
<gene>
    <name evidence="1" type="ORF">PAXRUDRAFT_12238</name>
</gene>
<dbReference type="AlphaFoldDB" id="A0A0D0DPW6"/>